<accession>A0AAP6WQ39</accession>
<dbReference type="Proteomes" id="UP000481454">
    <property type="component" value="Unassembled WGS sequence"/>
</dbReference>
<sequence length="179" mass="21062">MAIVKILGDYKSKKNKNNLDNFIVKKLSCNIDKEFSQELFMENFLIEKTIAKNESKSVIQQRLKNLEDIKKKYFVSSDSLENKITLLTCFTKLSNKYNSQLIEFIEDNLVEILERYKLNWTISILNHIKRHDEEIVKYIVYLKELKSETIKLDYGGTIPSYRDIQDSISIGGEYNFQKA</sequence>
<dbReference type="RefSeq" id="WP_057232540.1">
    <property type="nucleotide sequence ID" value="NZ_CATNYN010000009.1"/>
</dbReference>
<protein>
    <submittedName>
        <fullName evidence="1">Uncharacterized protein</fullName>
    </submittedName>
</protein>
<comment type="caution">
    <text evidence="1">The sequence shown here is derived from an EMBL/GenBank/DDBJ whole genome shotgun (WGS) entry which is preliminary data.</text>
</comment>
<dbReference type="EMBL" id="JAALLZ010000006">
    <property type="protein sequence ID" value="NGU31092.1"/>
    <property type="molecule type" value="Genomic_DNA"/>
</dbReference>
<gene>
    <name evidence="1" type="ORF">G6Z34_13455</name>
</gene>
<dbReference type="AlphaFoldDB" id="A0AAP6WQ39"/>
<name>A0AAP6WQ39_CLOPF</name>
<organism evidence="1 2">
    <name type="scientific">Clostridium perfringens</name>
    <dbReference type="NCBI Taxonomy" id="1502"/>
    <lineage>
        <taxon>Bacteria</taxon>
        <taxon>Bacillati</taxon>
        <taxon>Bacillota</taxon>
        <taxon>Clostridia</taxon>
        <taxon>Eubacteriales</taxon>
        <taxon>Clostridiaceae</taxon>
        <taxon>Clostridium</taxon>
    </lineage>
</organism>
<proteinExistence type="predicted"/>
<reference evidence="1 2" key="1">
    <citation type="submission" date="2020-02" db="EMBL/GenBank/DDBJ databases">
        <title>Genomic Insights into the Phylogeny and Genetic Plasticity of the Human and Animal Enteric Pathogen Clostridium perfringens.</title>
        <authorList>
            <person name="Feng Y."/>
            <person name="Hu Y."/>
        </authorList>
    </citation>
    <scope>NUCLEOTIDE SEQUENCE [LARGE SCALE GENOMIC DNA]</scope>
    <source>
        <strain evidence="1 2">CP-40</strain>
    </source>
</reference>
<evidence type="ECO:0000313" key="1">
    <source>
        <dbReference type="EMBL" id="NGU31092.1"/>
    </source>
</evidence>
<evidence type="ECO:0000313" key="2">
    <source>
        <dbReference type="Proteomes" id="UP000481454"/>
    </source>
</evidence>